<keyword evidence="3" id="KW-0479">Metal-binding</keyword>
<dbReference type="InterPro" id="IPR007197">
    <property type="entry name" value="rSAM"/>
</dbReference>
<proteinExistence type="predicted"/>
<dbReference type="PANTHER" id="PTHR42836:SF1">
    <property type="entry name" value="7-CARBOXY-7-DEAZAGUANINE SYNTHASE"/>
    <property type="match status" value="1"/>
</dbReference>
<evidence type="ECO:0000313" key="8">
    <source>
        <dbReference type="Proteomes" id="UP000231343"/>
    </source>
</evidence>
<dbReference type="InterPro" id="IPR058240">
    <property type="entry name" value="rSAM_sf"/>
</dbReference>
<dbReference type="PROSITE" id="PS51918">
    <property type="entry name" value="RADICAL_SAM"/>
    <property type="match status" value="1"/>
</dbReference>
<evidence type="ECO:0000256" key="1">
    <source>
        <dbReference type="ARBA" id="ARBA00022485"/>
    </source>
</evidence>
<keyword evidence="2" id="KW-0949">S-adenosyl-L-methionine</keyword>
<dbReference type="GO" id="GO:0003824">
    <property type="term" value="F:catalytic activity"/>
    <property type="evidence" value="ECO:0007669"/>
    <property type="project" value="InterPro"/>
</dbReference>
<evidence type="ECO:0000256" key="2">
    <source>
        <dbReference type="ARBA" id="ARBA00022691"/>
    </source>
</evidence>
<dbReference type="GO" id="GO:0051539">
    <property type="term" value="F:4 iron, 4 sulfur cluster binding"/>
    <property type="evidence" value="ECO:0007669"/>
    <property type="project" value="UniProtKB-KW"/>
</dbReference>
<evidence type="ECO:0000259" key="6">
    <source>
        <dbReference type="PROSITE" id="PS51918"/>
    </source>
</evidence>
<feature type="domain" description="Radical SAM core" evidence="6">
    <location>
        <begin position="6"/>
        <end position="207"/>
    </location>
</feature>
<accession>A0A2H0Y180</accession>
<dbReference type="Pfam" id="PF04055">
    <property type="entry name" value="Radical_SAM"/>
    <property type="match status" value="1"/>
</dbReference>
<dbReference type="SUPFAM" id="SSF102114">
    <property type="entry name" value="Radical SAM enzymes"/>
    <property type="match status" value="1"/>
</dbReference>
<evidence type="ECO:0000256" key="5">
    <source>
        <dbReference type="ARBA" id="ARBA00023014"/>
    </source>
</evidence>
<evidence type="ECO:0000256" key="4">
    <source>
        <dbReference type="ARBA" id="ARBA00023004"/>
    </source>
</evidence>
<dbReference type="SFLD" id="SFLDS00029">
    <property type="entry name" value="Radical_SAM"/>
    <property type="match status" value="1"/>
</dbReference>
<keyword evidence="5" id="KW-0411">Iron-sulfur</keyword>
<gene>
    <name evidence="7" type="ORF">COT42_01385</name>
</gene>
<dbReference type="EMBL" id="PEYM01000025">
    <property type="protein sequence ID" value="PIS31320.1"/>
    <property type="molecule type" value="Genomic_DNA"/>
</dbReference>
<evidence type="ECO:0000256" key="3">
    <source>
        <dbReference type="ARBA" id="ARBA00022723"/>
    </source>
</evidence>
<dbReference type="SFLD" id="SFLDG01111">
    <property type="entry name" value="Uncharacterised_Radical_SAM_Su"/>
    <property type="match status" value="1"/>
</dbReference>
<keyword evidence="1" id="KW-0004">4Fe-4S</keyword>
<dbReference type="Gene3D" id="3.20.20.70">
    <property type="entry name" value="Aldolase class I"/>
    <property type="match status" value="1"/>
</dbReference>
<dbReference type="GO" id="GO:0046872">
    <property type="term" value="F:metal ion binding"/>
    <property type="evidence" value="ECO:0007669"/>
    <property type="project" value="UniProtKB-KW"/>
</dbReference>
<dbReference type="InterPro" id="IPR023821">
    <property type="entry name" value="rSAM_TatD-assoc"/>
</dbReference>
<dbReference type="NCBIfam" id="TIGR04038">
    <property type="entry name" value="tatD_link_rSAM"/>
    <property type="match status" value="1"/>
</dbReference>
<dbReference type="InterPro" id="IPR013785">
    <property type="entry name" value="Aldolase_TIM"/>
</dbReference>
<organism evidence="7 8">
    <name type="scientific">Candidatus Saganbacteria bacterium CG08_land_8_20_14_0_20_45_16</name>
    <dbReference type="NCBI Taxonomy" id="2014293"/>
    <lineage>
        <taxon>Bacteria</taxon>
        <taxon>Bacillati</taxon>
        <taxon>Saganbacteria</taxon>
    </lineage>
</organism>
<evidence type="ECO:0000313" key="7">
    <source>
        <dbReference type="EMBL" id="PIS31320.1"/>
    </source>
</evidence>
<dbReference type="AlphaFoldDB" id="A0A2H0Y180"/>
<dbReference type="Proteomes" id="UP000231343">
    <property type="component" value="Unassembled WGS sequence"/>
</dbReference>
<keyword evidence="4" id="KW-0408">Iron</keyword>
<protein>
    <submittedName>
        <fullName evidence="7">Radical SAM protein</fullName>
    </submittedName>
</protein>
<comment type="caution">
    <text evidence="7">The sequence shown here is derived from an EMBL/GenBank/DDBJ whole genome shotgun (WGS) entry which is preliminary data.</text>
</comment>
<sequence>MQAITYPIGDSLYLNITNRCTNKCSFCIRNKAKLFNCQHQLWLEKEPTAQEVIEAIGDPNKYDQIVFCGYGEPLIRLEAVKKIAKQLKTRFKIRNSKLEIRLDTNGQANLFWGRNIVPELKGLIDFISISLNTDNPNLYAKICQPHFGQSGYPAIIAFIKECQKYIPKVEVSIVGLSQIDKEACQKIAEQLGIGFRVRPYYEDKYVR</sequence>
<reference evidence="7 8" key="1">
    <citation type="submission" date="2017-09" db="EMBL/GenBank/DDBJ databases">
        <title>Depth-based differentiation of microbial function through sediment-hosted aquifers and enrichment of novel symbionts in the deep terrestrial subsurface.</title>
        <authorList>
            <person name="Probst A.J."/>
            <person name="Ladd B."/>
            <person name="Jarett J.K."/>
            <person name="Geller-Mcgrath D.E."/>
            <person name="Sieber C.M."/>
            <person name="Emerson J.B."/>
            <person name="Anantharaman K."/>
            <person name="Thomas B.C."/>
            <person name="Malmstrom R."/>
            <person name="Stieglmeier M."/>
            <person name="Klingl A."/>
            <person name="Woyke T."/>
            <person name="Ryan C.M."/>
            <person name="Banfield J.F."/>
        </authorList>
    </citation>
    <scope>NUCLEOTIDE SEQUENCE [LARGE SCALE GENOMIC DNA]</scope>
    <source>
        <strain evidence="7">CG08_land_8_20_14_0_20_45_16</strain>
    </source>
</reference>
<name>A0A2H0Y180_UNCSA</name>
<dbReference type="CDD" id="cd01335">
    <property type="entry name" value="Radical_SAM"/>
    <property type="match status" value="1"/>
</dbReference>
<dbReference type="PANTHER" id="PTHR42836">
    <property type="entry name" value="7-CARBOXY-7-DEAZAGUANINE SYNTHASE"/>
    <property type="match status" value="1"/>
</dbReference>